<protein>
    <submittedName>
        <fullName evidence="1">Uncharacterized protein</fullName>
    </submittedName>
</protein>
<dbReference type="Proteomes" id="UP001295444">
    <property type="component" value="Chromosome 07"/>
</dbReference>
<keyword evidence="2" id="KW-1185">Reference proteome</keyword>
<dbReference type="AlphaFoldDB" id="A0AAD1SSV7"/>
<organism evidence="1 2">
    <name type="scientific">Pelobates cultripes</name>
    <name type="common">Western spadefoot toad</name>
    <dbReference type="NCBI Taxonomy" id="61616"/>
    <lineage>
        <taxon>Eukaryota</taxon>
        <taxon>Metazoa</taxon>
        <taxon>Chordata</taxon>
        <taxon>Craniata</taxon>
        <taxon>Vertebrata</taxon>
        <taxon>Euteleostomi</taxon>
        <taxon>Amphibia</taxon>
        <taxon>Batrachia</taxon>
        <taxon>Anura</taxon>
        <taxon>Pelobatoidea</taxon>
        <taxon>Pelobatidae</taxon>
        <taxon>Pelobates</taxon>
    </lineage>
</organism>
<evidence type="ECO:0000313" key="1">
    <source>
        <dbReference type="EMBL" id="CAH2306946.1"/>
    </source>
</evidence>
<feature type="non-terminal residue" evidence="1">
    <location>
        <position position="50"/>
    </location>
</feature>
<evidence type="ECO:0000313" key="2">
    <source>
        <dbReference type="Proteomes" id="UP001295444"/>
    </source>
</evidence>
<proteinExistence type="predicted"/>
<reference evidence="1" key="1">
    <citation type="submission" date="2022-03" db="EMBL/GenBank/DDBJ databases">
        <authorList>
            <person name="Alioto T."/>
            <person name="Alioto T."/>
            <person name="Gomez Garrido J."/>
        </authorList>
    </citation>
    <scope>NUCLEOTIDE SEQUENCE</scope>
</reference>
<name>A0AAD1SSV7_PELCU</name>
<accession>A0AAD1SSV7</accession>
<feature type="non-terminal residue" evidence="1">
    <location>
        <position position="1"/>
    </location>
</feature>
<dbReference type="EMBL" id="OW240918">
    <property type="protein sequence ID" value="CAH2306946.1"/>
    <property type="molecule type" value="Genomic_DNA"/>
</dbReference>
<sequence>IWITEDQEGQGSEDIENSLIALFMEILGDEAPTKFDFDRAHRAIRPRVTE</sequence>
<gene>
    <name evidence="1" type="ORF">PECUL_23A020063</name>
</gene>